<evidence type="ECO:0000313" key="2">
    <source>
        <dbReference type="Proteomes" id="UP000297597"/>
    </source>
</evidence>
<dbReference type="AlphaFoldDB" id="A0A4Y7RPB5"/>
<gene>
    <name evidence="1" type="ORF">Pmgp_02269</name>
</gene>
<accession>A0A4Y7RPB5</accession>
<keyword evidence="2" id="KW-1185">Reference proteome</keyword>
<dbReference type="Proteomes" id="UP000297597">
    <property type="component" value="Unassembled WGS sequence"/>
</dbReference>
<sequence>MNLVGSISIEQDALAPSLLEILGTYLVNKGIPKIEMCSHSYDE</sequence>
<proteinExistence type="predicted"/>
<reference evidence="1 2" key="1">
    <citation type="journal article" date="2018" name="Environ. Microbiol.">
        <title>Novel energy conservation strategies and behaviour of Pelotomaculum schinkii driving syntrophic propionate catabolism.</title>
        <authorList>
            <person name="Hidalgo-Ahumada C.A.P."/>
            <person name="Nobu M.K."/>
            <person name="Narihiro T."/>
            <person name="Tamaki H."/>
            <person name="Liu W.T."/>
            <person name="Kamagata Y."/>
            <person name="Stams A.J.M."/>
            <person name="Imachi H."/>
            <person name="Sousa D.Z."/>
        </authorList>
    </citation>
    <scope>NUCLEOTIDE SEQUENCE [LARGE SCALE GENOMIC DNA]</scope>
    <source>
        <strain evidence="1 2">MGP</strain>
    </source>
</reference>
<name>A0A4Y7RPB5_9FIRM</name>
<protein>
    <submittedName>
        <fullName evidence="1">Uncharacterized protein</fullName>
    </submittedName>
</protein>
<evidence type="ECO:0000313" key="1">
    <source>
        <dbReference type="EMBL" id="TEB10579.1"/>
    </source>
</evidence>
<dbReference type="EMBL" id="QFFZ01000024">
    <property type="protein sequence ID" value="TEB10579.1"/>
    <property type="molecule type" value="Genomic_DNA"/>
</dbReference>
<comment type="caution">
    <text evidence="1">The sequence shown here is derived from an EMBL/GenBank/DDBJ whole genome shotgun (WGS) entry which is preliminary data.</text>
</comment>
<organism evidence="1 2">
    <name type="scientific">Pelotomaculum propionicicum</name>
    <dbReference type="NCBI Taxonomy" id="258475"/>
    <lineage>
        <taxon>Bacteria</taxon>
        <taxon>Bacillati</taxon>
        <taxon>Bacillota</taxon>
        <taxon>Clostridia</taxon>
        <taxon>Eubacteriales</taxon>
        <taxon>Desulfotomaculaceae</taxon>
        <taxon>Pelotomaculum</taxon>
    </lineage>
</organism>